<protein>
    <submittedName>
        <fullName evidence="2">Uncharacterized protein</fullName>
    </submittedName>
</protein>
<comment type="caution">
    <text evidence="2">The sequence shown here is derived from an EMBL/GenBank/DDBJ whole genome shotgun (WGS) entry which is preliminary data.</text>
</comment>
<keyword evidence="3" id="KW-1185">Reference proteome</keyword>
<evidence type="ECO:0000313" key="2">
    <source>
        <dbReference type="EMBL" id="KAJ7389147.1"/>
    </source>
</evidence>
<gene>
    <name evidence="2" type="ORF">OS493_033232</name>
</gene>
<proteinExistence type="predicted"/>
<evidence type="ECO:0000256" key="1">
    <source>
        <dbReference type="SAM" id="MobiDB-lite"/>
    </source>
</evidence>
<reference evidence="2" key="1">
    <citation type="submission" date="2023-01" db="EMBL/GenBank/DDBJ databases">
        <title>Genome assembly of the deep-sea coral Lophelia pertusa.</title>
        <authorList>
            <person name="Herrera S."/>
            <person name="Cordes E."/>
        </authorList>
    </citation>
    <scope>NUCLEOTIDE SEQUENCE</scope>
    <source>
        <strain evidence="2">USNM1676648</strain>
        <tissue evidence="2">Polyp</tissue>
    </source>
</reference>
<accession>A0A9W9ZWQ6</accession>
<feature type="region of interest" description="Disordered" evidence="1">
    <location>
        <begin position="41"/>
        <end position="83"/>
    </location>
</feature>
<dbReference type="EMBL" id="MU825439">
    <property type="protein sequence ID" value="KAJ7389147.1"/>
    <property type="molecule type" value="Genomic_DNA"/>
</dbReference>
<dbReference type="Proteomes" id="UP001163046">
    <property type="component" value="Unassembled WGS sequence"/>
</dbReference>
<evidence type="ECO:0000313" key="3">
    <source>
        <dbReference type="Proteomes" id="UP001163046"/>
    </source>
</evidence>
<sequence length="99" mass="11511">MDATFLEVDAKDTGFFTRDGMHYNKPGLGRLAATMKKWAKENGHPFDTTSGNQKQRHYQETRPFPWNQQQYQKGRNSQWRKADPSQQLINLLLASLGKR</sequence>
<name>A0A9W9ZWQ6_9CNID</name>
<organism evidence="2 3">
    <name type="scientific">Desmophyllum pertusum</name>
    <dbReference type="NCBI Taxonomy" id="174260"/>
    <lineage>
        <taxon>Eukaryota</taxon>
        <taxon>Metazoa</taxon>
        <taxon>Cnidaria</taxon>
        <taxon>Anthozoa</taxon>
        <taxon>Hexacorallia</taxon>
        <taxon>Scleractinia</taxon>
        <taxon>Caryophylliina</taxon>
        <taxon>Caryophylliidae</taxon>
        <taxon>Desmophyllum</taxon>
    </lineage>
</organism>
<dbReference type="OrthoDB" id="6150661at2759"/>
<dbReference type="AlphaFoldDB" id="A0A9W9ZWQ6"/>
<feature type="compositionally biased region" description="Polar residues" evidence="1">
    <location>
        <begin position="66"/>
        <end position="83"/>
    </location>
</feature>